<evidence type="ECO:0000313" key="7">
    <source>
        <dbReference type="EMBL" id="MEY8038057.1"/>
    </source>
</evidence>
<dbReference type="PANTHER" id="PTHR13878:SF127">
    <property type="entry name" value="CYTOKININ DEHYDROGENASE 3"/>
    <property type="match status" value="1"/>
</dbReference>
<feature type="domain" description="FAD-binding PCMH-type" evidence="6">
    <location>
        <begin position="50"/>
        <end position="220"/>
    </location>
</feature>
<name>A0ABV4CAB8_9PSEU</name>
<evidence type="ECO:0000259" key="6">
    <source>
        <dbReference type="PROSITE" id="PS51387"/>
    </source>
</evidence>
<dbReference type="Gene3D" id="3.40.462.10">
    <property type="entry name" value="FAD-linked oxidases, C-terminal domain"/>
    <property type="match status" value="1"/>
</dbReference>
<evidence type="ECO:0000256" key="5">
    <source>
        <dbReference type="SAM" id="MobiDB-lite"/>
    </source>
</evidence>
<dbReference type="SUPFAM" id="SSF56176">
    <property type="entry name" value="FAD-binding/transporter-associated domain-like"/>
    <property type="match status" value="1"/>
</dbReference>
<keyword evidence="8" id="KW-1185">Reference proteome</keyword>
<dbReference type="InterPro" id="IPR050432">
    <property type="entry name" value="FAD-linked_Oxidoreductases_BP"/>
</dbReference>
<protein>
    <submittedName>
        <fullName evidence="7">FAD-binding protein</fullName>
    </submittedName>
</protein>
<dbReference type="Proteomes" id="UP001564626">
    <property type="component" value="Unassembled WGS sequence"/>
</dbReference>
<evidence type="ECO:0000256" key="1">
    <source>
        <dbReference type="ARBA" id="ARBA00005466"/>
    </source>
</evidence>
<feature type="region of interest" description="Disordered" evidence="5">
    <location>
        <begin position="435"/>
        <end position="463"/>
    </location>
</feature>
<evidence type="ECO:0000256" key="2">
    <source>
        <dbReference type="ARBA" id="ARBA00022630"/>
    </source>
</evidence>
<dbReference type="InterPro" id="IPR016169">
    <property type="entry name" value="FAD-bd_PCMH_sub2"/>
</dbReference>
<proteinExistence type="inferred from homology"/>
<dbReference type="InterPro" id="IPR016170">
    <property type="entry name" value="Cytok_DH_C_sf"/>
</dbReference>
<comment type="similarity">
    <text evidence="1">Belongs to the oxygen-dependent FAD-linked oxidoreductase family.</text>
</comment>
<dbReference type="InterPro" id="IPR036318">
    <property type="entry name" value="FAD-bd_PCMH-like_sf"/>
</dbReference>
<evidence type="ECO:0000256" key="3">
    <source>
        <dbReference type="ARBA" id="ARBA00022827"/>
    </source>
</evidence>
<dbReference type="SUPFAM" id="SSF55103">
    <property type="entry name" value="FAD-linked oxidases, C-terminal domain"/>
    <property type="match status" value="1"/>
</dbReference>
<gene>
    <name evidence="7" type="ORF">AB8O55_01480</name>
</gene>
<keyword evidence="4" id="KW-0560">Oxidoreductase</keyword>
<dbReference type="PANTHER" id="PTHR13878">
    <property type="entry name" value="GULONOLACTONE OXIDASE"/>
    <property type="match status" value="1"/>
</dbReference>
<evidence type="ECO:0000256" key="4">
    <source>
        <dbReference type="ARBA" id="ARBA00023002"/>
    </source>
</evidence>
<keyword evidence="2" id="KW-0285">Flavoprotein</keyword>
<dbReference type="InterPro" id="IPR006094">
    <property type="entry name" value="Oxid_FAD_bind_N"/>
</dbReference>
<reference evidence="7 8" key="1">
    <citation type="submission" date="2024-08" db="EMBL/GenBank/DDBJ databases">
        <title>Genome mining of Saccharopolyspora cebuensis PGLac3 from Nigerian medicinal plant.</title>
        <authorList>
            <person name="Ezeobiora C.E."/>
            <person name="Igbokwe N.H."/>
            <person name="Amin D.H."/>
            <person name="Mendie U.E."/>
        </authorList>
    </citation>
    <scope>NUCLEOTIDE SEQUENCE [LARGE SCALE GENOMIC DNA]</scope>
    <source>
        <strain evidence="7 8">PGLac3</strain>
    </source>
</reference>
<keyword evidence="3" id="KW-0274">FAD</keyword>
<sequence length="463" mass="49581">MTRNVDGFGVPHYDAVRDRWSGTPPLPDGGELLLDLLARDRDATDLGNIVEARPGAVLVPGGAGDVEVMVAWCARRGIPVRARGERHSVGGQGLTAGGLHIDMRALRSIRAVGPEGIAVEAGVTLRQVVEAAWARGLRLASGPTGYLRLSVGGVLSVGGISNLPAAGSIADSVSELELVTATGERVRCGRTERPELFREVLGGLGRRGVIVSAVLDVVPAPARVRGWVLDYDSATSTRALVEDVRTLIAEGRTDEVSVRFAQPDVRTYRLHLASYYDAAPPDAPAVLDGLSGAVSAEHDADYLAHVTAVDPLYDQALEAGWDAVHKPWTDLFLPDGSFVDFAEAAMTVLRDRDVSPMAYGLWFPHRRDRFGTSLRLPEGGELVWLWDLLLDSTGMPRPKQWLGEMLRQCGRFADLAVSMGGMVYPIGAPASRARRHWPASEGPAPENGVFGDGPLLPAPRPRG</sequence>
<dbReference type="InterPro" id="IPR016164">
    <property type="entry name" value="FAD-linked_Oxase-like_C"/>
</dbReference>
<dbReference type="Gene3D" id="3.30.465.10">
    <property type="match status" value="1"/>
</dbReference>
<organism evidence="7 8">
    <name type="scientific">Saccharopolyspora cebuensis</name>
    <dbReference type="NCBI Taxonomy" id="418759"/>
    <lineage>
        <taxon>Bacteria</taxon>
        <taxon>Bacillati</taxon>
        <taxon>Actinomycetota</taxon>
        <taxon>Actinomycetes</taxon>
        <taxon>Pseudonocardiales</taxon>
        <taxon>Pseudonocardiaceae</taxon>
        <taxon>Saccharopolyspora</taxon>
    </lineage>
</organism>
<dbReference type="EMBL" id="JBGEHV010000002">
    <property type="protein sequence ID" value="MEY8038057.1"/>
    <property type="molecule type" value="Genomic_DNA"/>
</dbReference>
<dbReference type="InterPro" id="IPR016166">
    <property type="entry name" value="FAD-bd_PCMH"/>
</dbReference>
<accession>A0ABV4CAB8</accession>
<dbReference type="Gene3D" id="3.30.43.10">
    <property type="entry name" value="Uridine Diphospho-n-acetylenolpyruvylglucosamine Reductase, domain 2"/>
    <property type="match status" value="1"/>
</dbReference>
<dbReference type="Pfam" id="PF01565">
    <property type="entry name" value="FAD_binding_4"/>
    <property type="match status" value="1"/>
</dbReference>
<dbReference type="InterPro" id="IPR016167">
    <property type="entry name" value="FAD-bd_PCMH_sub1"/>
</dbReference>
<dbReference type="RefSeq" id="WP_345361376.1">
    <property type="nucleotide sequence ID" value="NZ_BAABII010000005.1"/>
</dbReference>
<comment type="caution">
    <text evidence="7">The sequence shown here is derived from an EMBL/GenBank/DDBJ whole genome shotgun (WGS) entry which is preliminary data.</text>
</comment>
<dbReference type="PROSITE" id="PS51387">
    <property type="entry name" value="FAD_PCMH"/>
    <property type="match status" value="1"/>
</dbReference>
<evidence type="ECO:0000313" key="8">
    <source>
        <dbReference type="Proteomes" id="UP001564626"/>
    </source>
</evidence>